<dbReference type="GO" id="GO:0016853">
    <property type="term" value="F:isomerase activity"/>
    <property type="evidence" value="ECO:0007669"/>
    <property type="project" value="UniProtKB-KW"/>
</dbReference>
<accession>A0A0G0IRW1</accession>
<evidence type="ECO:0000313" key="3">
    <source>
        <dbReference type="EMBL" id="KKQ18741.1"/>
    </source>
</evidence>
<organism evidence="3 4">
    <name type="scientific">Berkelbacteria bacterium GW2011_GWA1_36_9</name>
    <dbReference type="NCBI Taxonomy" id="1618331"/>
    <lineage>
        <taxon>Bacteria</taxon>
        <taxon>Candidatus Berkelbacteria</taxon>
    </lineage>
</organism>
<evidence type="ECO:0000313" key="4">
    <source>
        <dbReference type="Proteomes" id="UP000034508"/>
    </source>
</evidence>
<dbReference type="AlphaFoldDB" id="A0A0G0IRW1"/>
<dbReference type="InterPro" id="IPR003331">
    <property type="entry name" value="UDP_GlcNAc_Epimerase_2_dom"/>
</dbReference>
<dbReference type="PANTHER" id="PTHR43174">
    <property type="entry name" value="UDP-N-ACETYLGLUCOSAMINE 2-EPIMERASE"/>
    <property type="match status" value="1"/>
</dbReference>
<feature type="domain" description="UDP-N-acetylglucosamine 2-epimerase" evidence="2">
    <location>
        <begin position="28"/>
        <end position="355"/>
    </location>
</feature>
<protein>
    <submittedName>
        <fullName evidence="3">UDP-N-acetylglucosamine 2-epimerase</fullName>
    </submittedName>
</protein>
<dbReference type="SUPFAM" id="SSF53756">
    <property type="entry name" value="UDP-Glycosyltransferase/glycogen phosphorylase"/>
    <property type="match status" value="1"/>
</dbReference>
<sequence>MKKIITIIGARPQFIKTPLVSKEIRKFAKEILVHTGQHYDANMSAVFFNELKIPKADYNLNVGSGNQGQQTGEMLEKIEQVLLKEKPDLVIIYGDTNSTVSGALAAVKLHIPVAHIESGMRSYNRQMPEEINRIISDHISELLFCSTMSSAKILKEEGIAKGVYFVGDVMADIQKKIRNPKSEIRNKLFKTLNIKPKEYILATVHRQENTDIKENLENIFKAMGQIGETIILPLHPRTKKAIKTHKLQTLVDKNSNLRLIEPIGYLEMLALGSSAKMILTDSGGVQKEAYLNKVPCITLRKETEWIETIQSGWNQLANTNVNKIVRLVKNFPKPKNHPNFLGNGKAYLEIAQKIKEFLIRTKI</sequence>
<dbReference type="PANTHER" id="PTHR43174:SF1">
    <property type="entry name" value="UDP-N-ACETYLGLUCOSAMINE 2-EPIMERASE"/>
    <property type="match status" value="1"/>
</dbReference>
<dbReference type="EMBL" id="LBSM01000002">
    <property type="protein sequence ID" value="KKQ18741.1"/>
    <property type="molecule type" value="Genomic_DNA"/>
</dbReference>
<proteinExistence type="inferred from homology"/>
<comment type="caution">
    <text evidence="3">The sequence shown here is derived from an EMBL/GenBank/DDBJ whole genome shotgun (WGS) entry which is preliminary data.</text>
</comment>
<dbReference type="PATRIC" id="fig|1618331.3.peg.166"/>
<comment type="similarity">
    <text evidence="1">Belongs to the UDP-N-acetylglucosamine 2-epimerase family.</text>
</comment>
<dbReference type="Pfam" id="PF02350">
    <property type="entry name" value="Epimerase_2"/>
    <property type="match status" value="1"/>
</dbReference>
<dbReference type="CDD" id="cd03786">
    <property type="entry name" value="GTB_UDP-GlcNAc_2-Epimerase"/>
    <property type="match status" value="1"/>
</dbReference>
<reference evidence="3 4" key="1">
    <citation type="journal article" date="2015" name="Nature">
        <title>rRNA introns, odd ribosomes, and small enigmatic genomes across a large radiation of phyla.</title>
        <authorList>
            <person name="Brown C.T."/>
            <person name="Hug L.A."/>
            <person name="Thomas B.C."/>
            <person name="Sharon I."/>
            <person name="Castelle C.J."/>
            <person name="Singh A."/>
            <person name="Wilkins M.J."/>
            <person name="Williams K.H."/>
            <person name="Banfield J.F."/>
        </authorList>
    </citation>
    <scope>NUCLEOTIDE SEQUENCE [LARGE SCALE GENOMIC DNA]</scope>
</reference>
<dbReference type="Gene3D" id="3.40.50.2000">
    <property type="entry name" value="Glycogen Phosphorylase B"/>
    <property type="match status" value="2"/>
</dbReference>
<keyword evidence="1" id="KW-0413">Isomerase</keyword>
<dbReference type="InterPro" id="IPR029767">
    <property type="entry name" value="WecB-like"/>
</dbReference>
<name>A0A0G0IRW1_9BACT</name>
<gene>
    <name evidence="3" type="ORF">US31_C0002G0086</name>
</gene>
<dbReference type="Proteomes" id="UP000034508">
    <property type="component" value="Unassembled WGS sequence"/>
</dbReference>
<evidence type="ECO:0000259" key="2">
    <source>
        <dbReference type="Pfam" id="PF02350"/>
    </source>
</evidence>
<evidence type="ECO:0000256" key="1">
    <source>
        <dbReference type="RuleBase" id="RU003513"/>
    </source>
</evidence>
<dbReference type="NCBIfam" id="TIGR00236">
    <property type="entry name" value="wecB"/>
    <property type="match status" value="1"/>
</dbReference>